<feature type="region of interest" description="Disordered" evidence="5">
    <location>
        <begin position="1"/>
        <end position="125"/>
    </location>
</feature>
<name>A0A5A8CWU2_CAFRO</name>
<evidence type="ECO:0000256" key="2">
    <source>
        <dbReference type="ARBA" id="ARBA00022692"/>
    </source>
</evidence>
<evidence type="ECO:0000259" key="7">
    <source>
        <dbReference type="Pfam" id="PF01490"/>
    </source>
</evidence>
<dbReference type="Pfam" id="PF01490">
    <property type="entry name" value="Aa_trans"/>
    <property type="match status" value="2"/>
</dbReference>
<feature type="compositionally biased region" description="Acidic residues" evidence="5">
    <location>
        <begin position="38"/>
        <end position="81"/>
    </location>
</feature>
<evidence type="ECO:0000256" key="3">
    <source>
        <dbReference type="ARBA" id="ARBA00022989"/>
    </source>
</evidence>
<dbReference type="Proteomes" id="UP000323011">
    <property type="component" value="Unassembled WGS sequence"/>
</dbReference>
<feature type="transmembrane region" description="Helical" evidence="6">
    <location>
        <begin position="684"/>
        <end position="706"/>
    </location>
</feature>
<dbReference type="AlphaFoldDB" id="A0A5A8CWU2"/>
<dbReference type="PANTHER" id="PTHR22950">
    <property type="entry name" value="AMINO ACID TRANSPORTER"/>
    <property type="match status" value="1"/>
</dbReference>
<proteinExistence type="predicted"/>
<keyword evidence="9" id="KW-1185">Reference proteome</keyword>
<evidence type="ECO:0000256" key="1">
    <source>
        <dbReference type="ARBA" id="ARBA00004141"/>
    </source>
</evidence>
<comment type="subcellular location">
    <subcellularLocation>
        <location evidence="1">Membrane</location>
        <topology evidence="1">Multi-pass membrane protein</topology>
    </subcellularLocation>
</comment>
<feature type="region of interest" description="Disordered" evidence="5">
    <location>
        <begin position="445"/>
        <end position="482"/>
    </location>
</feature>
<dbReference type="GO" id="GO:0015179">
    <property type="term" value="F:L-amino acid transmembrane transporter activity"/>
    <property type="evidence" value="ECO:0007669"/>
    <property type="project" value="TreeGrafter"/>
</dbReference>
<feature type="transmembrane region" description="Helical" evidence="6">
    <location>
        <begin position="661"/>
        <end position="678"/>
    </location>
</feature>
<feature type="transmembrane region" description="Helical" evidence="6">
    <location>
        <begin position="286"/>
        <end position="309"/>
    </location>
</feature>
<keyword evidence="4 6" id="KW-0472">Membrane</keyword>
<feature type="domain" description="Amino acid transporter transmembrane" evidence="7">
    <location>
        <begin position="262"/>
        <end position="443"/>
    </location>
</feature>
<keyword evidence="3 6" id="KW-1133">Transmembrane helix</keyword>
<evidence type="ECO:0000256" key="4">
    <source>
        <dbReference type="ARBA" id="ARBA00023136"/>
    </source>
</evidence>
<dbReference type="InterPro" id="IPR013057">
    <property type="entry name" value="AA_transpt_TM"/>
</dbReference>
<accession>A0A5A8CWU2</accession>
<evidence type="ECO:0000256" key="5">
    <source>
        <dbReference type="SAM" id="MobiDB-lite"/>
    </source>
</evidence>
<feature type="transmembrane region" description="Helical" evidence="6">
    <location>
        <begin position="365"/>
        <end position="386"/>
    </location>
</feature>
<evidence type="ECO:0000256" key="6">
    <source>
        <dbReference type="SAM" id="Phobius"/>
    </source>
</evidence>
<feature type="transmembrane region" description="Helical" evidence="6">
    <location>
        <begin position="329"/>
        <end position="353"/>
    </location>
</feature>
<dbReference type="EMBL" id="VLTN01000004">
    <property type="protein sequence ID" value="KAA0156291.1"/>
    <property type="molecule type" value="Genomic_DNA"/>
</dbReference>
<reference evidence="8 9" key="1">
    <citation type="submission" date="2019-07" db="EMBL/GenBank/DDBJ databases">
        <title>Genomes of Cafeteria roenbergensis.</title>
        <authorList>
            <person name="Fischer M.G."/>
            <person name="Hackl T."/>
            <person name="Roman M."/>
        </authorList>
    </citation>
    <scope>NUCLEOTIDE SEQUENCE [LARGE SCALE GENOMIC DNA]</scope>
    <source>
        <strain evidence="8 9">BVI</strain>
    </source>
</reference>
<protein>
    <recommendedName>
        <fullName evidence="7">Amino acid transporter transmembrane domain-containing protein</fullName>
    </recommendedName>
</protein>
<feature type="transmembrane region" description="Helical" evidence="6">
    <location>
        <begin position="526"/>
        <end position="550"/>
    </location>
</feature>
<comment type="caution">
    <text evidence="8">The sequence shown here is derived from an EMBL/GenBank/DDBJ whole genome shotgun (WGS) entry which is preliminary data.</text>
</comment>
<keyword evidence="2 6" id="KW-0812">Transmembrane</keyword>
<feature type="region of interest" description="Disordered" evidence="5">
    <location>
        <begin position="194"/>
        <end position="221"/>
    </location>
</feature>
<feature type="compositionally biased region" description="Basic and acidic residues" evidence="5">
    <location>
        <begin position="82"/>
        <end position="103"/>
    </location>
</feature>
<gene>
    <name evidence="8" type="ORF">FNF29_01084</name>
</gene>
<dbReference type="GO" id="GO:0016020">
    <property type="term" value="C:membrane"/>
    <property type="evidence" value="ECO:0007669"/>
    <property type="project" value="UniProtKB-SubCell"/>
</dbReference>
<evidence type="ECO:0000313" key="8">
    <source>
        <dbReference type="EMBL" id="KAA0156291.1"/>
    </source>
</evidence>
<evidence type="ECO:0000313" key="9">
    <source>
        <dbReference type="Proteomes" id="UP000323011"/>
    </source>
</evidence>
<feature type="transmembrane region" description="Helical" evidence="6">
    <location>
        <begin position="763"/>
        <end position="785"/>
    </location>
</feature>
<sequence>MVVERSSHLLGLAPARELSLAGSGTLWDEGLRVRGLTDEEEEDEDDDDDDDDDEDNDGDDEDDNGDGDEDEEEQEGSADEDAAARRSLPREGRRAATRDEDTHTGAVASQASRGSSHADVSVAPSTARVGATQLLGRPRLLSLDMDESPALGPMADPLASVSTSLPIGGAGSALGPANAHIELLGSASPAALPFGHAARDSPRSPASAAPEDRGALSDASPFRLDRSPGWNAGASRAINAFTLSIVAVAAHEAHWGGAGALGSATYEATIGAWLGRVWRRVAAGSVLLGSLGALTGFLVIMCDLVQPIVLVAAGDCDGPQGSASPGCNAALAFFAQRWVVAAVFGILMLPLTAARRLSSLSHSSLLAAASVAVVTLVLALQAGRLAPRGPPAGRRLGASDQGPWLPGQGDGWSVLSTLPIIVFALGNHLQLVPLWRDMVAPEEALGGGNKRPTSALRNAEDGASDAGQALAGRRDSLSSEGASGDCAARGAVSGLDGFDAGPAGHARKLSPADVQAAEAGARGLTVAMLGAAALCTLLYCSTGLVGLLAFGSKVCGDVLRSMGSPGNPAVGCEHGSASDGVAPVQPGEWAAWNMAAKGLMAIHIALAFPVIHFPCRETLLEAAAWATRAWARRPVPAGGAGDDSIGGAAEGRGTHGLRARLVVAVLLTGVCAALAVGAPGVQVVFGLCGATVSVTQIYLLPAAILWRWAAMQGGSHGEGLAEGSALLARGGSAEPTESGLAKPRMARLWACGGSPAVLRAQAVSLWVIGTALGVLGTAVTVWQTWLS</sequence>
<organism evidence="8 9">
    <name type="scientific">Cafeteria roenbergensis</name>
    <name type="common">Marine flagellate</name>
    <dbReference type="NCBI Taxonomy" id="33653"/>
    <lineage>
        <taxon>Eukaryota</taxon>
        <taxon>Sar</taxon>
        <taxon>Stramenopiles</taxon>
        <taxon>Bigyra</taxon>
        <taxon>Opalozoa</taxon>
        <taxon>Bicosoecida</taxon>
        <taxon>Cafeteriaceae</taxon>
        <taxon>Cafeteria</taxon>
    </lineage>
</organism>
<feature type="domain" description="Amino acid transporter transmembrane" evidence="7">
    <location>
        <begin position="526"/>
        <end position="703"/>
    </location>
</feature>